<accession>A0A3R9P220</accession>
<reference evidence="1 2" key="1">
    <citation type="submission" date="2018-12" db="EMBL/GenBank/DDBJ databases">
        <title>Sequencing of bacterial isolates from soil warming experiment in Harvard Forest, Massachusetts, USA.</title>
        <authorList>
            <person name="Deangelis K."/>
        </authorList>
    </citation>
    <scope>NUCLEOTIDE SEQUENCE [LARGE SCALE GENOMIC DNA]</scope>
    <source>
        <strain evidence="1 2">EB153</strain>
    </source>
</reference>
<proteinExistence type="predicted"/>
<dbReference type="EMBL" id="RSDW01000001">
    <property type="protein sequence ID" value="RSL19314.1"/>
    <property type="molecule type" value="Genomic_DNA"/>
</dbReference>
<sequence>MVVGSQAVLRYEWNSMCWHIGEGGIHARMRVTIASLAGGDLFCC</sequence>
<keyword evidence="2" id="KW-1185">Reference proteome</keyword>
<name>A0A3R9P220_9BACT</name>
<protein>
    <submittedName>
        <fullName evidence="1">Uncharacterized protein</fullName>
    </submittedName>
</protein>
<dbReference type="Proteomes" id="UP000269669">
    <property type="component" value="Unassembled WGS sequence"/>
</dbReference>
<organism evidence="1 2">
    <name type="scientific">Edaphobacter aggregans</name>
    <dbReference type="NCBI Taxonomy" id="570835"/>
    <lineage>
        <taxon>Bacteria</taxon>
        <taxon>Pseudomonadati</taxon>
        <taxon>Acidobacteriota</taxon>
        <taxon>Terriglobia</taxon>
        <taxon>Terriglobales</taxon>
        <taxon>Acidobacteriaceae</taxon>
        <taxon>Edaphobacter</taxon>
    </lineage>
</organism>
<dbReference type="AlphaFoldDB" id="A0A3R9P220"/>
<evidence type="ECO:0000313" key="1">
    <source>
        <dbReference type="EMBL" id="RSL19314.1"/>
    </source>
</evidence>
<evidence type="ECO:0000313" key="2">
    <source>
        <dbReference type="Proteomes" id="UP000269669"/>
    </source>
</evidence>
<comment type="caution">
    <text evidence="1">The sequence shown here is derived from an EMBL/GenBank/DDBJ whole genome shotgun (WGS) entry which is preliminary data.</text>
</comment>
<gene>
    <name evidence="1" type="ORF">EDE15_4977</name>
</gene>